<dbReference type="InterPro" id="IPR016181">
    <property type="entry name" value="Acyl_CoA_acyltransferase"/>
</dbReference>
<dbReference type="InterPro" id="IPR000182">
    <property type="entry name" value="GNAT_dom"/>
</dbReference>
<dbReference type="PANTHER" id="PTHR43792:SF10">
    <property type="entry name" value="N-ACETYLTRANSFERASE DOMAIN-CONTAINING PROTEIN"/>
    <property type="match status" value="1"/>
</dbReference>
<evidence type="ECO:0000313" key="3">
    <source>
        <dbReference type="Proteomes" id="UP000789901"/>
    </source>
</evidence>
<reference evidence="2 3" key="1">
    <citation type="submission" date="2021-06" db="EMBL/GenBank/DDBJ databases">
        <authorList>
            <person name="Kallberg Y."/>
            <person name="Tangrot J."/>
            <person name="Rosling A."/>
        </authorList>
    </citation>
    <scope>NUCLEOTIDE SEQUENCE [LARGE SCALE GENOMIC DNA]</scope>
    <source>
        <strain evidence="2 3">120-4 pot B 10/14</strain>
    </source>
</reference>
<feature type="non-terminal residue" evidence="2">
    <location>
        <position position="237"/>
    </location>
</feature>
<protein>
    <submittedName>
        <fullName evidence="2">34862_t:CDS:1</fullName>
    </submittedName>
</protein>
<accession>A0ABN7WFN3</accession>
<dbReference type="EMBL" id="CAJVQB010042893">
    <property type="protein sequence ID" value="CAG8830756.1"/>
    <property type="molecule type" value="Genomic_DNA"/>
</dbReference>
<comment type="caution">
    <text evidence="2">The sequence shown here is derived from an EMBL/GenBank/DDBJ whole genome shotgun (WGS) entry which is preliminary data.</text>
</comment>
<dbReference type="PANTHER" id="PTHR43792">
    <property type="entry name" value="GNAT FAMILY, PUTATIVE (AFU_ORTHOLOGUE AFUA_3G00765)-RELATED-RELATED"/>
    <property type="match status" value="1"/>
</dbReference>
<name>A0ABN7WFN3_GIGMA</name>
<evidence type="ECO:0000259" key="1">
    <source>
        <dbReference type="Pfam" id="PF13302"/>
    </source>
</evidence>
<feature type="domain" description="N-acetyltransferase" evidence="1">
    <location>
        <begin position="19"/>
        <end position="178"/>
    </location>
</feature>
<keyword evidence="3" id="KW-1185">Reference proteome</keyword>
<proteinExistence type="predicted"/>
<evidence type="ECO:0000313" key="2">
    <source>
        <dbReference type="EMBL" id="CAG8830756.1"/>
    </source>
</evidence>
<dbReference type="SUPFAM" id="SSF55729">
    <property type="entry name" value="Acyl-CoA N-acyltransferases (Nat)"/>
    <property type="match status" value="1"/>
</dbReference>
<gene>
    <name evidence="2" type="ORF">GMARGA_LOCUS30434</name>
</gene>
<dbReference type="Pfam" id="PF13302">
    <property type="entry name" value="Acetyltransf_3"/>
    <property type="match status" value="1"/>
</dbReference>
<organism evidence="2 3">
    <name type="scientific">Gigaspora margarita</name>
    <dbReference type="NCBI Taxonomy" id="4874"/>
    <lineage>
        <taxon>Eukaryota</taxon>
        <taxon>Fungi</taxon>
        <taxon>Fungi incertae sedis</taxon>
        <taxon>Mucoromycota</taxon>
        <taxon>Glomeromycotina</taxon>
        <taxon>Glomeromycetes</taxon>
        <taxon>Diversisporales</taxon>
        <taxon>Gigasporaceae</taxon>
        <taxon>Gigaspora</taxon>
    </lineage>
</organism>
<dbReference type="Proteomes" id="UP000789901">
    <property type="component" value="Unassembled WGS sequence"/>
</dbReference>
<sequence length="237" mass="27581">MVSVRLSGVDKTNKEWCAREIMKYDTPKYEHLLSSKNIMKYMYQDRHLKNEEIKSRINNDYLIRQPKGALTILDDQNNFIGFILSNSIPKKSGISEIVYALSDKYWGRGIGHSVLRKMVNEWGPEVRRIGLKENLAIQNKQKIQEIFQFNDKELEQFNAAARPKNVSSWSILKKVGFEPVLAEVSIDFENKGYDLPPLDNLLNYCEKLEEFINKLNYIGDIVAGKLYTQENDKTFTF</sequence>
<dbReference type="Gene3D" id="3.40.630.30">
    <property type="match status" value="1"/>
</dbReference>
<dbReference type="InterPro" id="IPR051531">
    <property type="entry name" value="N-acetyltransferase"/>
</dbReference>